<dbReference type="AlphaFoldDB" id="A0A1T4RJ02"/>
<dbReference type="PANTHER" id="PTHR14269:SF61">
    <property type="entry name" value="CDP-DIACYLGLYCEROL--SERINE O-PHOSPHATIDYLTRANSFERASE"/>
    <property type="match status" value="1"/>
</dbReference>
<evidence type="ECO:0000256" key="4">
    <source>
        <dbReference type="ARBA" id="ARBA00013174"/>
    </source>
</evidence>
<evidence type="ECO:0000256" key="11">
    <source>
        <dbReference type="ARBA" id="ARBA00023136"/>
    </source>
</evidence>
<evidence type="ECO:0000256" key="9">
    <source>
        <dbReference type="ARBA" id="ARBA00022989"/>
    </source>
</evidence>
<evidence type="ECO:0000313" key="18">
    <source>
        <dbReference type="Proteomes" id="UP000189933"/>
    </source>
</evidence>
<dbReference type="NCBIfam" id="TIGR00473">
    <property type="entry name" value="pssA"/>
    <property type="match status" value="1"/>
</dbReference>
<dbReference type="EMBL" id="FUXM01000031">
    <property type="protein sequence ID" value="SKA15671.1"/>
    <property type="molecule type" value="Genomic_DNA"/>
</dbReference>
<feature type="transmembrane region" description="Helical" evidence="16">
    <location>
        <begin position="147"/>
        <end position="166"/>
    </location>
</feature>
<gene>
    <name evidence="17" type="ORF">SAMN02745885_02127</name>
</gene>
<protein>
    <recommendedName>
        <fullName evidence="5">CDP-diacylglycerol--serine O-phosphatidyltransferase</fullName>
        <ecNumber evidence="4">2.7.8.8</ecNumber>
    </recommendedName>
    <alternativeName>
        <fullName evidence="14">Phosphatidylserine synthase</fullName>
    </alternativeName>
</protein>
<dbReference type="InterPro" id="IPR004533">
    <property type="entry name" value="CDP-diaglyc--ser_O-PTrfase"/>
</dbReference>
<evidence type="ECO:0000256" key="1">
    <source>
        <dbReference type="ARBA" id="ARBA00000287"/>
    </source>
</evidence>
<keyword evidence="10" id="KW-0443">Lipid metabolism</keyword>
<evidence type="ECO:0000256" key="15">
    <source>
        <dbReference type="RuleBase" id="RU003750"/>
    </source>
</evidence>
<dbReference type="Proteomes" id="UP000189933">
    <property type="component" value="Unassembled WGS sequence"/>
</dbReference>
<reference evidence="18" key="1">
    <citation type="submission" date="2017-02" db="EMBL/GenBank/DDBJ databases">
        <authorList>
            <person name="Varghese N."/>
            <person name="Submissions S."/>
        </authorList>
    </citation>
    <scope>NUCLEOTIDE SEQUENCE [LARGE SCALE GENOMIC DNA]</scope>
    <source>
        <strain evidence="18">DSM 16521</strain>
    </source>
</reference>
<evidence type="ECO:0000256" key="7">
    <source>
        <dbReference type="ARBA" id="ARBA00022679"/>
    </source>
</evidence>
<proteinExistence type="inferred from homology"/>
<feature type="transmembrane region" description="Helical" evidence="16">
    <location>
        <begin position="118"/>
        <end position="141"/>
    </location>
</feature>
<evidence type="ECO:0000256" key="16">
    <source>
        <dbReference type="SAM" id="Phobius"/>
    </source>
</evidence>
<dbReference type="GO" id="GO:0003882">
    <property type="term" value="F:CDP-diacylglycerol-serine O-phosphatidyltransferase activity"/>
    <property type="evidence" value="ECO:0007669"/>
    <property type="project" value="UniProtKB-EC"/>
</dbReference>
<accession>A0A1T4RJ02</accession>
<evidence type="ECO:0000256" key="2">
    <source>
        <dbReference type="ARBA" id="ARBA00004127"/>
    </source>
</evidence>
<dbReference type="InterPro" id="IPR048254">
    <property type="entry name" value="CDP_ALCOHOL_P_TRANSF_CS"/>
</dbReference>
<feature type="transmembrane region" description="Helical" evidence="16">
    <location>
        <begin position="91"/>
        <end position="111"/>
    </location>
</feature>
<dbReference type="GO" id="GO:0012505">
    <property type="term" value="C:endomembrane system"/>
    <property type="evidence" value="ECO:0007669"/>
    <property type="project" value="UniProtKB-SubCell"/>
</dbReference>
<keyword evidence="6" id="KW-0444">Lipid biosynthesis</keyword>
<name>A0A1T4RJ02_9FIRM</name>
<dbReference type="PROSITE" id="PS00379">
    <property type="entry name" value="CDP_ALCOHOL_P_TRANSF"/>
    <property type="match status" value="1"/>
</dbReference>
<evidence type="ECO:0000256" key="5">
    <source>
        <dbReference type="ARBA" id="ARBA00017171"/>
    </source>
</evidence>
<keyword evidence="12" id="KW-0594">Phospholipid biosynthesis</keyword>
<keyword evidence="9 16" id="KW-1133">Transmembrane helix</keyword>
<evidence type="ECO:0000256" key="14">
    <source>
        <dbReference type="ARBA" id="ARBA00032361"/>
    </source>
</evidence>
<keyword evidence="11 16" id="KW-0472">Membrane</keyword>
<dbReference type="Pfam" id="PF01066">
    <property type="entry name" value="CDP-OH_P_transf"/>
    <property type="match status" value="1"/>
</dbReference>
<feature type="transmembrane region" description="Helical" evidence="16">
    <location>
        <begin position="7"/>
        <end position="26"/>
    </location>
</feature>
<evidence type="ECO:0000256" key="13">
    <source>
        <dbReference type="ARBA" id="ARBA00023264"/>
    </source>
</evidence>
<dbReference type="PANTHER" id="PTHR14269">
    <property type="entry name" value="CDP-DIACYLGLYCEROL--GLYCEROL-3-PHOSPHATE 3-PHOSPHATIDYLTRANSFERASE-RELATED"/>
    <property type="match status" value="1"/>
</dbReference>
<organism evidence="17 18">
    <name type="scientific">Carboxydocella sporoproducens DSM 16521</name>
    <dbReference type="NCBI Taxonomy" id="1121270"/>
    <lineage>
        <taxon>Bacteria</taxon>
        <taxon>Bacillati</taxon>
        <taxon>Bacillota</taxon>
        <taxon>Clostridia</taxon>
        <taxon>Eubacteriales</taxon>
        <taxon>Clostridiales Family XVI. Incertae Sedis</taxon>
        <taxon>Carboxydocella</taxon>
    </lineage>
</organism>
<comment type="catalytic activity">
    <reaction evidence="1">
        <text>a CDP-1,2-diacyl-sn-glycerol + L-serine = a 1,2-diacyl-sn-glycero-3-phospho-L-serine + CMP + H(+)</text>
        <dbReference type="Rhea" id="RHEA:16913"/>
        <dbReference type="ChEBI" id="CHEBI:15378"/>
        <dbReference type="ChEBI" id="CHEBI:33384"/>
        <dbReference type="ChEBI" id="CHEBI:57262"/>
        <dbReference type="ChEBI" id="CHEBI:58332"/>
        <dbReference type="ChEBI" id="CHEBI:60377"/>
        <dbReference type="EC" id="2.7.8.8"/>
    </reaction>
</comment>
<dbReference type="OrthoDB" id="9777147at2"/>
<evidence type="ECO:0000256" key="10">
    <source>
        <dbReference type="ARBA" id="ARBA00023098"/>
    </source>
</evidence>
<comment type="subcellular location">
    <subcellularLocation>
        <location evidence="2">Endomembrane system</location>
        <topology evidence="2">Multi-pass membrane protein</topology>
    </subcellularLocation>
</comment>
<dbReference type="Gene3D" id="1.20.120.1760">
    <property type="match status" value="1"/>
</dbReference>
<dbReference type="InterPro" id="IPR043130">
    <property type="entry name" value="CDP-OH_PTrfase_TM_dom"/>
</dbReference>
<evidence type="ECO:0000256" key="3">
    <source>
        <dbReference type="ARBA" id="ARBA00010441"/>
    </source>
</evidence>
<keyword evidence="18" id="KW-1185">Reference proteome</keyword>
<keyword evidence="8 16" id="KW-0812">Transmembrane</keyword>
<dbReference type="EC" id="2.7.8.8" evidence="4"/>
<evidence type="ECO:0000256" key="8">
    <source>
        <dbReference type="ARBA" id="ARBA00022692"/>
    </source>
</evidence>
<evidence type="ECO:0000313" key="17">
    <source>
        <dbReference type="EMBL" id="SKA15671.1"/>
    </source>
</evidence>
<dbReference type="InterPro" id="IPR000462">
    <property type="entry name" value="CDP-OH_P_trans"/>
</dbReference>
<dbReference type="GO" id="GO:0008654">
    <property type="term" value="P:phospholipid biosynthetic process"/>
    <property type="evidence" value="ECO:0007669"/>
    <property type="project" value="UniProtKB-KW"/>
</dbReference>
<sequence>MHKTTKAIPSIFTLANLLLGVLSLIYTQNKEWQLAAIMILGAMVLDGMDGRLARRLEATSAFGKELDSLCDLVSFGVAPALLAYSKVLYVWSSVGMIIAIVFSLCGAIRLARFNILNITGYFVGVPITAAGSLVALLILAGHYLHPYVYPVVMVVLSFLMVSNIKVPKY</sequence>
<dbReference type="RefSeq" id="WP_078666148.1">
    <property type="nucleotide sequence ID" value="NZ_FUXM01000031.1"/>
</dbReference>
<evidence type="ECO:0000256" key="6">
    <source>
        <dbReference type="ARBA" id="ARBA00022516"/>
    </source>
</evidence>
<dbReference type="InterPro" id="IPR050324">
    <property type="entry name" value="CDP-alcohol_PTase-I"/>
</dbReference>
<comment type="similarity">
    <text evidence="3 15">Belongs to the CDP-alcohol phosphatidyltransferase class-I family.</text>
</comment>
<keyword evidence="7 15" id="KW-0808">Transferase</keyword>
<dbReference type="GO" id="GO:0016020">
    <property type="term" value="C:membrane"/>
    <property type="evidence" value="ECO:0007669"/>
    <property type="project" value="InterPro"/>
</dbReference>
<evidence type="ECO:0000256" key="12">
    <source>
        <dbReference type="ARBA" id="ARBA00023209"/>
    </source>
</evidence>
<keyword evidence="13" id="KW-1208">Phospholipid metabolism</keyword>